<accession>A0A8S2KS41</accession>
<protein>
    <submittedName>
        <fullName evidence="1">Uncharacterized protein</fullName>
    </submittedName>
</protein>
<dbReference type="SUPFAM" id="SSF46966">
    <property type="entry name" value="Spectrin repeat"/>
    <property type="match status" value="1"/>
</dbReference>
<dbReference type="AlphaFoldDB" id="A0A8S2KS41"/>
<proteinExistence type="predicted"/>
<dbReference type="Proteomes" id="UP000682733">
    <property type="component" value="Unassembled WGS sequence"/>
</dbReference>
<evidence type="ECO:0000313" key="2">
    <source>
        <dbReference type="Proteomes" id="UP000682733"/>
    </source>
</evidence>
<organism evidence="1 2">
    <name type="scientific">Didymodactylos carnosus</name>
    <dbReference type="NCBI Taxonomy" id="1234261"/>
    <lineage>
        <taxon>Eukaryota</taxon>
        <taxon>Metazoa</taxon>
        <taxon>Spiralia</taxon>
        <taxon>Gnathifera</taxon>
        <taxon>Rotifera</taxon>
        <taxon>Eurotatoria</taxon>
        <taxon>Bdelloidea</taxon>
        <taxon>Philodinida</taxon>
        <taxon>Philodinidae</taxon>
        <taxon>Didymodactylos</taxon>
    </lineage>
</organism>
<name>A0A8S2KS41_9BILA</name>
<dbReference type="EMBL" id="CAJOBA010010628">
    <property type="protein sequence ID" value="CAF3867182.1"/>
    <property type="molecule type" value="Genomic_DNA"/>
</dbReference>
<reference evidence="1" key="1">
    <citation type="submission" date="2021-02" db="EMBL/GenBank/DDBJ databases">
        <authorList>
            <person name="Nowell W R."/>
        </authorList>
    </citation>
    <scope>NUCLEOTIDE SEQUENCE</scope>
</reference>
<feature type="non-terminal residue" evidence="1">
    <location>
        <position position="125"/>
    </location>
</feature>
<gene>
    <name evidence="1" type="ORF">TMI583_LOCUS19510</name>
</gene>
<sequence length="125" mass="14786">LDIGKKSDDLTGKYEKQYTSWLTFESEFNTFRDQIIRDLEQRANSILSNDVNKIFNINKMTAVLNELKILDDDIRHQTSNYNHLHKQLIELRQYSSTDGQRSIHNEQASIETRWNQLNKQVSDKV</sequence>
<dbReference type="Gene3D" id="1.20.58.60">
    <property type="match status" value="1"/>
</dbReference>
<evidence type="ECO:0000313" key="1">
    <source>
        <dbReference type="EMBL" id="CAF3867182.1"/>
    </source>
</evidence>
<comment type="caution">
    <text evidence="1">The sequence shown here is derived from an EMBL/GenBank/DDBJ whole genome shotgun (WGS) entry which is preliminary data.</text>
</comment>
<feature type="non-terminal residue" evidence="1">
    <location>
        <position position="1"/>
    </location>
</feature>